<dbReference type="PROSITE" id="PS50064">
    <property type="entry name" value="ZF_PARP_2"/>
    <property type="match status" value="1"/>
</dbReference>
<evidence type="ECO:0000259" key="6">
    <source>
        <dbReference type="PROSITE" id="PS50064"/>
    </source>
</evidence>
<keyword evidence="5" id="KW-0539">Nucleus</keyword>
<dbReference type="SMART" id="SM01336">
    <property type="entry name" value="zf-PARP"/>
    <property type="match status" value="1"/>
</dbReference>
<evidence type="ECO:0000313" key="7">
    <source>
        <dbReference type="EMBL" id="KAK7103986.1"/>
    </source>
</evidence>
<feature type="domain" description="PARP-type" evidence="6">
    <location>
        <begin position="15"/>
        <end position="96"/>
    </location>
</feature>
<evidence type="ECO:0000256" key="1">
    <source>
        <dbReference type="ARBA" id="ARBA00004123"/>
    </source>
</evidence>
<dbReference type="AlphaFoldDB" id="A0AAN9BF64"/>
<dbReference type="GO" id="GO:0005634">
    <property type="term" value="C:nucleus"/>
    <property type="evidence" value="ECO:0007669"/>
    <property type="project" value="UniProtKB-SubCell"/>
</dbReference>
<evidence type="ECO:0000313" key="8">
    <source>
        <dbReference type="Proteomes" id="UP001374579"/>
    </source>
</evidence>
<dbReference type="InterPro" id="IPR001510">
    <property type="entry name" value="Znf_PARP"/>
</dbReference>
<evidence type="ECO:0000256" key="4">
    <source>
        <dbReference type="ARBA" id="ARBA00022833"/>
    </source>
</evidence>
<dbReference type="SUPFAM" id="SSF57716">
    <property type="entry name" value="Glucocorticoid receptor-like (DNA-binding domain)"/>
    <property type="match status" value="1"/>
</dbReference>
<reference evidence="7 8" key="1">
    <citation type="submission" date="2024-02" db="EMBL/GenBank/DDBJ databases">
        <title>Chromosome-scale genome assembly of the rough periwinkle Littorina saxatilis.</title>
        <authorList>
            <person name="De Jode A."/>
            <person name="Faria R."/>
            <person name="Formenti G."/>
            <person name="Sims Y."/>
            <person name="Smith T.P."/>
            <person name="Tracey A."/>
            <person name="Wood J.M.D."/>
            <person name="Zagrodzka Z.B."/>
            <person name="Johannesson K."/>
            <person name="Butlin R.K."/>
            <person name="Leder E.H."/>
        </authorList>
    </citation>
    <scope>NUCLEOTIDE SEQUENCE [LARGE SCALE GENOMIC DNA]</scope>
    <source>
        <strain evidence="7">Snail1</strain>
        <tissue evidence="7">Muscle</tissue>
    </source>
</reference>
<sequence length="304" mass="34167">MSRQQMIFQLSYGSAKFQTSKCKSCQEGIQSDNLVVGVKSDAMYDPMWYHFQCFWTRCWYRKQMARHLDDYTELAGYSKLTTEDKQKFREALHELTGVSGDAHGLKRRSISEENLVDIESKRSKSDVVPVANLPKLSLSATGFLSRSKENLLDGGDQSQPSEKYFNRDEEEIVVSENLAVTVKKSPEGVAVVISAKDAVNNCSTLFKMNEQQWRKMVDVFDDVTNAITSMSSSQEEREIPLLGSQGIRLSADDKGDTIVRLTVAMETTPSSRGQAKDTTLTPDQWMTLTKRADNIEAALTRLAC</sequence>
<protein>
    <recommendedName>
        <fullName evidence="6">PARP-type domain-containing protein</fullName>
    </recommendedName>
</protein>
<accession>A0AAN9BF64</accession>
<evidence type="ECO:0000256" key="5">
    <source>
        <dbReference type="ARBA" id="ARBA00023242"/>
    </source>
</evidence>
<evidence type="ECO:0000256" key="2">
    <source>
        <dbReference type="ARBA" id="ARBA00022723"/>
    </source>
</evidence>
<dbReference type="EMBL" id="JBAMIC010000008">
    <property type="protein sequence ID" value="KAK7103986.1"/>
    <property type="molecule type" value="Genomic_DNA"/>
</dbReference>
<keyword evidence="3" id="KW-0863">Zinc-finger</keyword>
<dbReference type="GO" id="GO:0008270">
    <property type="term" value="F:zinc ion binding"/>
    <property type="evidence" value="ECO:0007669"/>
    <property type="project" value="UniProtKB-KW"/>
</dbReference>
<dbReference type="Gene3D" id="3.30.1740.10">
    <property type="entry name" value="Zinc finger, PARP-type"/>
    <property type="match status" value="1"/>
</dbReference>
<comment type="caution">
    <text evidence="7">The sequence shown here is derived from an EMBL/GenBank/DDBJ whole genome shotgun (WGS) entry which is preliminary data.</text>
</comment>
<dbReference type="Proteomes" id="UP001374579">
    <property type="component" value="Unassembled WGS sequence"/>
</dbReference>
<keyword evidence="4" id="KW-0862">Zinc</keyword>
<keyword evidence="8" id="KW-1185">Reference proteome</keyword>
<proteinExistence type="predicted"/>
<comment type="subcellular location">
    <subcellularLocation>
        <location evidence="1">Nucleus</location>
    </subcellularLocation>
</comment>
<dbReference type="InterPro" id="IPR036957">
    <property type="entry name" value="Znf_PARP_sf"/>
</dbReference>
<name>A0AAN9BF64_9CAEN</name>
<organism evidence="7 8">
    <name type="scientific">Littorina saxatilis</name>
    <dbReference type="NCBI Taxonomy" id="31220"/>
    <lineage>
        <taxon>Eukaryota</taxon>
        <taxon>Metazoa</taxon>
        <taxon>Spiralia</taxon>
        <taxon>Lophotrochozoa</taxon>
        <taxon>Mollusca</taxon>
        <taxon>Gastropoda</taxon>
        <taxon>Caenogastropoda</taxon>
        <taxon>Littorinimorpha</taxon>
        <taxon>Littorinoidea</taxon>
        <taxon>Littorinidae</taxon>
        <taxon>Littorina</taxon>
    </lineage>
</organism>
<dbReference type="GO" id="GO:0003677">
    <property type="term" value="F:DNA binding"/>
    <property type="evidence" value="ECO:0007669"/>
    <property type="project" value="InterPro"/>
</dbReference>
<dbReference type="Pfam" id="PF00645">
    <property type="entry name" value="zf-PARP"/>
    <property type="match status" value="1"/>
</dbReference>
<keyword evidence="2" id="KW-0479">Metal-binding</keyword>
<gene>
    <name evidence="7" type="ORF">V1264_018767</name>
</gene>
<evidence type="ECO:0000256" key="3">
    <source>
        <dbReference type="ARBA" id="ARBA00022771"/>
    </source>
</evidence>